<protein>
    <submittedName>
        <fullName evidence="2">Uncharacterized protein</fullName>
    </submittedName>
</protein>
<proteinExistence type="predicted"/>
<reference evidence="2" key="1">
    <citation type="submission" date="2013-04" db="UniProtKB">
        <authorList>
            <consortium name="EnsemblPlants"/>
        </authorList>
    </citation>
    <scope>IDENTIFICATION</scope>
</reference>
<organism evidence="2">
    <name type="scientific">Oryza brachyantha</name>
    <name type="common">malo sina</name>
    <dbReference type="NCBI Taxonomy" id="4533"/>
    <lineage>
        <taxon>Eukaryota</taxon>
        <taxon>Viridiplantae</taxon>
        <taxon>Streptophyta</taxon>
        <taxon>Embryophyta</taxon>
        <taxon>Tracheophyta</taxon>
        <taxon>Spermatophyta</taxon>
        <taxon>Magnoliopsida</taxon>
        <taxon>Liliopsida</taxon>
        <taxon>Poales</taxon>
        <taxon>Poaceae</taxon>
        <taxon>BOP clade</taxon>
        <taxon>Oryzoideae</taxon>
        <taxon>Oryzeae</taxon>
        <taxon>Oryzinae</taxon>
        <taxon>Oryza</taxon>
    </lineage>
</organism>
<accession>J3LEN6</accession>
<dbReference type="Proteomes" id="UP000006038">
    <property type="component" value="Unassembled WGS sequence"/>
</dbReference>
<evidence type="ECO:0000313" key="2">
    <source>
        <dbReference type="EnsemblPlants" id="OB02G31030.1"/>
    </source>
</evidence>
<dbReference type="AlphaFoldDB" id="J3LEN6"/>
<evidence type="ECO:0000256" key="1">
    <source>
        <dbReference type="SAM" id="MobiDB-lite"/>
    </source>
</evidence>
<feature type="compositionally biased region" description="Basic and acidic residues" evidence="1">
    <location>
        <begin position="48"/>
        <end position="58"/>
    </location>
</feature>
<keyword evidence="3" id="KW-1185">Reference proteome</keyword>
<feature type="region of interest" description="Disordered" evidence="1">
    <location>
        <begin position="48"/>
        <end position="67"/>
    </location>
</feature>
<evidence type="ECO:0000313" key="3">
    <source>
        <dbReference type="Proteomes" id="UP000006038"/>
    </source>
</evidence>
<feature type="region of interest" description="Disordered" evidence="1">
    <location>
        <begin position="74"/>
        <end position="100"/>
    </location>
</feature>
<dbReference type="Gramene" id="OB02G31030.1">
    <property type="protein sequence ID" value="OB02G31030.1"/>
    <property type="gene ID" value="OB02G31030"/>
</dbReference>
<sequence>MGGLIDARCEEKFIRRTWRIKRKVFFDKKSCKVKKTLTHNSSRILIKDSREDGREESSVRIGPSHKVTTLARRLQPPLPDPMVPQPHEGKQRRRRRRARPEACWCAGMEQTVAAATMAGA</sequence>
<name>J3LEN6_ORYBR</name>
<dbReference type="HOGENOM" id="CLU_2053245_0_0_1"/>
<dbReference type="EnsemblPlants" id="OB02G31030.1">
    <property type="protein sequence ID" value="OB02G31030.1"/>
    <property type="gene ID" value="OB02G31030"/>
</dbReference>